<accession>A0A6A5KK31</accession>
<dbReference type="SUPFAM" id="SSF53474">
    <property type="entry name" value="alpha/beta-Hydrolases"/>
    <property type="match status" value="1"/>
</dbReference>
<dbReference type="SUPFAM" id="SSF52540">
    <property type="entry name" value="P-loop containing nucleoside triphosphate hydrolases"/>
    <property type="match status" value="1"/>
</dbReference>
<dbReference type="PANTHER" id="PTHR10039">
    <property type="entry name" value="AMELOGENIN"/>
    <property type="match status" value="1"/>
</dbReference>
<dbReference type="SMART" id="SM00320">
    <property type="entry name" value="WD40"/>
    <property type="match status" value="6"/>
</dbReference>
<dbReference type="PANTHER" id="PTHR10039:SF16">
    <property type="entry name" value="GPI INOSITOL-DEACYLASE"/>
    <property type="match status" value="1"/>
</dbReference>
<dbReference type="InterPro" id="IPR036322">
    <property type="entry name" value="WD40_repeat_dom_sf"/>
</dbReference>
<dbReference type="InterPro" id="IPR029058">
    <property type="entry name" value="AB_hydrolase_fold"/>
</dbReference>
<keyword evidence="1" id="KW-0677">Repeat</keyword>
<dbReference type="Gene3D" id="3.40.50.300">
    <property type="entry name" value="P-loop containing nucleotide triphosphate hydrolases"/>
    <property type="match status" value="1"/>
</dbReference>
<protein>
    <submittedName>
        <fullName evidence="5">NACHT and WD domain protein</fullName>
    </submittedName>
</protein>
<evidence type="ECO:0000259" key="3">
    <source>
        <dbReference type="Pfam" id="PF22939"/>
    </source>
</evidence>
<dbReference type="Gene3D" id="3.40.50.1820">
    <property type="entry name" value="alpha/beta hydrolase"/>
    <property type="match status" value="1"/>
</dbReference>
<dbReference type="InterPro" id="IPR001680">
    <property type="entry name" value="WD40_rpt"/>
</dbReference>
<dbReference type="Pfam" id="PF22939">
    <property type="entry name" value="WHD_GPIID"/>
    <property type="match status" value="1"/>
</dbReference>
<dbReference type="EMBL" id="ML975273">
    <property type="protein sequence ID" value="KAF1836460.1"/>
    <property type="molecule type" value="Genomic_DNA"/>
</dbReference>
<dbReference type="Gene3D" id="2.130.10.10">
    <property type="entry name" value="YVTN repeat-like/Quinoprotein amine dehydrogenase"/>
    <property type="match status" value="2"/>
</dbReference>
<dbReference type="SUPFAM" id="SSF63829">
    <property type="entry name" value="Calcium-dependent phosphotriesterase"/>
    <property type="match status" value="1"/>
</dbReference>
<keyword evidence="6" id="KW-1185">Reference proteome</keyword>
<organism evidence="5 6">
    <name type="scientific">Decorospora gaudefroyi</name>
    <dbReference type="NCBI Taxonomy" id="184978"/>
    <lineage>
        <taxon>Eukaryota</taxon>
        <taxon>Fungi</taxon>
        <taxon>Dikarya</taxon>
        <taxon>Ascomycota</taxon>
        <taxon>Pezizomycotina</taxon>
        <taxon>Dothideomycetes</taxon>
        <taxon>Pleosporomycetidae</taxon>
        <taxon>Pleosporales</taxon>
        <taxon>Pleosporineae</taxon>
        <taxon>Pleosporaceae</taxon>
        <taxon>Decorospora</taxon>
    </lineage>
</organism>
<dbReference type="InterPro" id="IPR015943">
    <property type="entry name" value="WD40/YVTN_repeat-like_dom_sf"/>
</dbReference>
<dbReference type="InterPro" id="IPR054471">
    <property type="entry name" value="GPIID_WHD"/>
</dbReference>
<dbReference type="Pfam" id="PF24883">
    <property type="entry name" value="NPHP3_N"/>
    <property type="match status" value="1"/>
</dbReference>
<dbReference type="InterPro" id="IPR056884">
    <property type="entry name" value="NPHP3-like_N"/>
</dbReference>
<reference evidence="5" key="1">
    <citation type="submission" date="2020-01" db="EMBL/GenBank/DDBJ databases">
        <authorList>
            <consortium name="DOE Joint Genome Institute"/>
            <person name="Haridas S."/>
            <person name="Albert R."/>
            <person name="Binder M."/>
            <person name="Bloem J."/>
            <person name="Labutti K."/>
            <person name="Salamov A."/>
            <person name="Andreopoulos B."/>
            <person name="Baker S.E."/>
            <person name="Barry K."/>
            <person name="Bills G."/>
            <person name="Bluhm B.H."/>
            <person name="Cannon C."/>
            <person name="Castanera R."/>
            <person name="Culley D.E."/>
            <person name="Daum C."/>
            <person name="Ezra D."/>
            <person name="Gonzalez J.B."/>
            <person name="Henrissat B."/>
            <person name="Kuo A."/>
            <person name="Liang C."/>
            <person name="Lipzen A."/>
            <person name="Lutzoni F."/>
            <person name="Magnuson J."/>
            <person name="Mondo S."/>
            <person name="Nolan M."/>
            <person name="Ohm R."/>
            <person name="Pangilinan J."/>
            <person name="Park H.-J."/>
            <person name="Ramirez L."/>
            <person name="Alfaro M."/>
            <person name="Sun H."/>
            <person name="Tritt A."/>
            <person name="Yoshinaga Y."/>
            <person name="Zwiers L.-H."/>
            <person name="Turgeon B.G."/>
            <person name="Goodwin S.B."/>
            <person name="Spatafora J.W."/>
            <person name="Crous P.W."/>
            <person name="Grigoriev I.V."/>
        </authorList>
    </citation>
    <scope>NUCLEOTIDE SEQUENCE</scope>
    <source>
        <strain evidence="5">P77</strain>
    </source>
</reference>
<dbReference type="OrthoDB" id="194358at2759"/>
<evidence type="ECO:0000313" key="6">
    <source>
        <dbReference type="Proteomes" id="UP000800040"/>
    </source>
</evidence>
<feature type="compositionally biased region" description="Polar residues" evidence="2">
    <location>
        <begin position="41"/>
        <end position="56"/>
    </location>
</feature>
<evidence type="ECO:0000256" key="2">
    <source>
        <dbReference type="SAM" id="MobiDB-lite"/>
    </source>
</evidence>
<dbReference type="SUPFAM" id="SSF50978">
    <property type="entry name" value="WD40 repeat-like"/>
    <property type="match status" value="1"/>
</dbReference>
<evidence type="ECO:0000259" key="4">
    <source>
        <dbReference type="Pfam" id="PF24883"/>
    </source>
</evidence>
<evidence type="ECO:0000256" key="1">
    <source>
        <dbReference type="ARBA" id="ARBA00022737"/>
    </source>
</evidence>
<sequence>MFSKAFTFRRDSDRKGRRRESDDIDPIQSPTRIDDSHSTREPSVSQSITPSSQIARSESENESGALGLTVVYTPVNDHKADIVFIHGLGGSSRMTWSKDRNPELFWPLTFLPLEPDICLARILSFGYNADFVHAGNVSNVILDFAKTLLYDLKYSTDNRSDSLNMGKVPLLFVVHSMGGLIVKEAYMQGQNDPEYEDIVKAISAIVFLATPHRGTNLAKILNRILQSTPLTNSKQFISELTRNSSTLQKLNEQFRHIAPKLQIVSFYETQPTSIGFKNARVMVVEKDSSLLGYPGEISKAMDADHHGVCKYQGPKDPNYVTVKNILKFLLRKTISANQSSRPGIPDRRLSRDLKSILAISEFPDIDYIFFQDQWTQGTNDWVFEQPAYIEWLRTRGTPQHVLWLKGGAATGKSVLCSFIINRLVEQGLCCQYFFIRFGDQKKRTLGLLLRSIAYQIAQQLPDYLQKVLDLEDEAMDFEAANPRTIWNRVFRSILFKLEPRRPLYWVIDGLDEADDRKAMMRLLLDLPMSSIPIRVLVASRETVEIATGLENIPSSVDQGVIGVEGHLEDLRCYIGRELTLPGTTDFKESIVQRILEGAQNNFLWVRLAVEKLNSCHTHSAVERALHECPSGMEAIYDRMALAITQHHSSSDRSLASAVLRCVTCSFRVLTTAEVVQALDSDIPELLDREESIKSVCSGFVVIDNGGNVAIVHQTAREYLLGDVYRPFHVNRNLAHEQLFLSCMRCLMSSYLRSKTTQEIPEFVRYSSTWWSSHLVSLPPESELVAKVVKKFLAGHWILIWIQILAIEGRLRILIQTSKHLSTYATRRKRLVAGSSESKEMMDQELIESWAVDLVKIVGKFGHILRRNPASIYKLIPPFCPLSSAIYQQFGRAEQKTLMVSGISTQTWDDSLARLSFRFGIYASSISATGAYIAVLASSGKVSLYDSSVFEEASASPITHGERVYRMKMSSSGTLLVTYGFKTTKIWETATGKCTVAVQNVESRPRPLVILFTNDNNTLLVGSDDKKLRSLKLNEPSPSWEVVATFEEEELEGHFLNAASYMTLSNDGSLMAVAYRGHPLSAWEVDGPFHLGHCWRAREEVARGEVVEAMWHPHGPEILGLYIEGVVFKWNPYSGSPEEIRTGASRLAMSGDGNLFATGDVRGTIKVYNTNDFRLLYQLASQDSVLGLAFSADQHRLYDVRGYYGNTWEPAALVRYAERSVNSTDVESEVEDLSQYSNTTVHTSQRIDAVSVLAASPKAGLYCYGTEGGRLRLFDMKAGALSDLRISKSFLSVEQLAWSDDGEYLAYADSGKKIFILRISTSASGSDTVTEGYGEISLKNDTEGPIDQLFFHPDSSHIFVSTVSTICVISLQSASVVHTMALHLHGCKWITHPQNSALLLGFRPESVQSRCWELNEKSTYRIEVDPDPRSQSKDDNASILSTLDQILVSPDKKQILVQMSAGRNSKELHVLFFATSCLSVNTITTSESEPASSQPTIAARRLPRQITSQIGRALVLRKGGRLLFLSRNFSICSWDISSILELTSYLRATNRVNHANNATISLSNSSTPQRQERRDTGVSNAQGNGISEIFAMPADWISRDCLEMCTVWLVEKSLLCPRNGEIAVVRCTSFS</sequence>
<proteinExistence type="predicted"/>
<feature type="region of interest" description="Disordered" evidence="2">
    <location>
        <begin position="1559"/>
        <end position="1580"/>
    </location>
</feature>
<name>A0A6A5KK31_9PLEO</name>
<evidence type="ECO:0000313" key="5">
    <source>
        <dbReference type="EMBL" id="KAF1836460.1"/>
    </source>
</evidence>
<dbReference type="Proteomes" id="UP000800040">
    <property type="component" value="Unassembled WGS sequence"/>
</dbReference>
<gene>
    <name evidence="5" type="ORF">BDW02DRAFT_628791</name>
</gene>
<feature type="compositionally biased region" description="Polar residues" evidence="2">
    <location>
        <begin position="1559"/>
        <end position="1568"/>
    </location>
</feature>
<feature type="region of interest" description="Disordered" evidence="2">
    <location>
        <begin position="1"/>
        <end position="60"/>
    </location>
</feature>
<dbReference type="InterPro" id="IPR027417">
    <property type="entry name" value="P-loop_NTPase"/>
</dbReference>
<feature type="domain" description="Nephrocystin 3-like N-terminal" evidence="4">
    <location>
        <begin position="377"/>
        <end position="540"/>
    </location>
</feature>
<feature type="domain" description="GPI inositol-deacylase winged helix" evidence="3">
    <location>
        <begin position="649"/>
        <end position="722"/>
    </location>
</feature>